<sequence length="211" mass="22551">MERRGDELVLRLGGYADADGHVGSAEADWGDGAPRFTLYRDGALAAERTSSVVGIDVDPTPGRYRAELNVRAPSLRLSTRRDITLEFTPAHADPDLTLPFTAIGFAPSLDLTNTAETHRTMQIPITLTSQGAASEVRTVGVEVSYDDGATWQKTPVSRHSGAWRTRVKNPARPGYVSLRGHVVNAGRGPRGVATRNAAGTGRPALCRPLGP</sequence>
<reference evidence="1 2" key="1">
    <citation type="submission" date="2018-01" db="EMBL/GenBank/DDBJ databases">
        <title>Draft genome sequence of Nonomuraea sp. KC333.</title>
        <authorList>
            <person name="Sahin N."/>
            <person name="Saygin H."/>
            <person name="Ay H."/>
        </authorList>
    </citation>
    <scope>NUCLEOTIDE SEQUENCE [LARGE SCALE GENOMIC DNA]</scope>
    <source>
        <strain evidence="1 2">KC333</strain>
    </source>
</reference>
<comment type="caution">
    <text evidence="1">The sequence shown here is derived from an EMBL/GenBank/DDBJ whole genome shotgun (WGS) entry which is preliminary data.</text>
</comment>
<keyword evidence="2" id="KW-1185">Reference proteome</keyword>
<evidence type="ECO:0000313" key="1">
    <source>
        <dbReference type="EMBL" id="PZG20499.1"/>
    </source>
</evidence>
<organism evidence="1 2">
    <name type="scientific">Nonomuraea aridisoli</name>
    <dbReference type="NCBI Taxonomy" id="2070368"/>
    <lineage>
        <taxon>Bacteria</taxon>
        <taxon>Bacillati</taxon>
        <taxon>Actinomycetota</taxon>
        <taxon>Actinomycetes</taxon>
        <taxon>Streptosporangiales</taxon>
        <taxon>Streptosporangiaceae</taxon>
        <taxon>Nonomuraea</taxon>
    </lineage>
</organism>
<dbReference type="Proteomes" id="UP000249304">
    <property type="component" value="Unassembled WGS sequence"/>
</dbReference>
<accession>A0A2W2EUM8</accession>
<protein>
    <submittedName>
        <fullName evidence="1">Uncharacterized protein</fullName>
    </submittedName>
</protein>
<name>A0A2W2EUM8_9ACTN</name>
<dbReference type="AlphaFoldDB" id="A0A2W2EUM8"/>
<evidence type="ECO:0000313" key="2">
    <source>
        <dbReference type="Proteomes" id="UP000249304"/>
    </source>
</evidence>
<proteinExistence type="predicted"/>
<dbReference type="EMBL" id="POUD01000025">
    <property type="protein sequence ID" value="PZG20499.1"/>
    <property type="molecule type" value="Genomic_DNA"/>
</dbReference>
<gene>
    <name evidence="1" type="ORF">C1J01_09140</name>
</gene>